<feature type="transmembrane region" description="Helical" evidence="5">
    <location>
        <begin position="70"/>
        <end position="90"/>
    </location>
</feature>
<evidence type="ECO:0000256" key="1">
    <source>
        <dbReference type="ARBA" id="ARBA00004141"/>
    </source>
</evidence>
<feature type="transmembrane region" description="Helical" evidence="5">
    <location>
        <begin position="122"/>
        <end position="140"/>
    </location>
</feature>
<comment type="caution">
    <text evidence="7">The sequence shown here is derived from an EMBL/GenBank/DDBJ whole genome shotgun (WGS) entry which is preliminary data.</text>
</comment>
<gene>
    <name evidence="7" type="ORF">HNQ55_000404</name>
</gene>
<proteinExistence type="predicted"/>
<comment type="subcellular location">
    <subcellularLocation>
        <location evidence="1">Membrane</location>
        <topology evidence="1">Multi-pass membrane protein</topology>
    </subcellularLocation>
</comment>
<accession>A0A7X0NEE9</accession>
<evidence type="ECO:0000313" key="7">
    <source>
        <dbReference type="EMBL" id="MBB6541929.1"/>
    </source>
</evidence>
<feature type="transmembrane region" description="Helical" evidence="5">
    <location>
        <begin position="42"/>
        <end position="58"/>
    </location>
</feature>
<feature type="transmembrane region" description="Helical" evidence="5">
    <location>
        <begin position="315"/>
        <end position="336"/>
    </location>
</feature>
<reference evidence="7 8" key="1">
    <citation type="submission" date="2020-08" db="EMBL/GenBank/DDBJ databases">
        <title>Genomic Encyclopedia of Type Strains, Phase IV (KMG-IV): sequencing the most valuable type-strain genomes for metagenomic binning, comparative biology and taxonomic classification.</title>
        <authorList>
            <person name="Goeker M."/>
        </authorList>
    </citation>
    <scope>NUCLEOTIDE SEQUENCE [LARGE SCALE GENOMIC DNA]</scope>
    <source>
        <strain evidence="7 8">DSM 26287</strain>
    </source>
</reference>
<keyword evidence="4 5" id="KW-0472">Membrane</keyword>
<name>A0A7X0NEE9_9GAMM</name>
<keyword evidence="2 5" id="KW-0812">Transmembrane</keyword>
<organism evidence="7 8">
    <name type="scientific">Thalassotalea piscium</name>
    <dbReference type="NCBI Taxonomy" id="1230533"/>
    <lineage>
        <taxon>Bacteria</taxon>
        <taxon>Pseudomonadati</taxon>
        <taxon>Pseudomonadota</taxon>
        <taxon>Gammaproteobacteria</taxon>
        <taxon>Alteromonadales</taxon>
        <taxon>Colwelliaceae</taxon>
        <taxon>Thalassotalea</taxon>
    </lineage>
</organism>
<feature type="transmembrane region" description="Helical" evidence="5">
    <location>
        <begin position="217"/>
        <end position="232"/>
    </location>
</feature>
<dbReference type="Proteomes" id="UP000537141">
    <property type="component" value="Unassembled WGS sequence"/>
</dbReference>
<evidence type="ECO:0000256" key="5">
    <source>
        <dbReference type="SAM" id="Phobius"/>
    </source>
</evidence>
<dbReference type="Pfam" id="PF04932">
    <property type="entry name" value="Wzy_C"/>
    <property type="match status" value="1"/>
</dbReference>
<feature type="transmembrane region" description="Helical" evidence="5">
    <location>
        <begin position="369"/>
        <end position="389"/>
    </location>
</feature>
<feature type="transmembrane region" description="Helical" evidence="5">
    <location>
        <begin position="395"/>
        <end position="415"/>
    </location>
</feature>
<feature type="transmembrane region" description="Helical" evidence="5">
    <location>
        <begin position="194"/>
        <end position="211"/>
    </location>
</feature>
<dbReference type="RefSeq" id="WP_184421967.1">
    <property type="nucleotide sequence ID" value="NZ_AP027362.1"/>
</dbReference>
<evidence type="ECO:0000256" key="2">
    <source>
        <dbReference type="ARBA" id="ARBA00022692"/>
    </source>
</evidence>
<evidence type="ECO:0000256" key="3">
    <source>
        <dbReference type="ARBA" id="ARBA00022989"/>
    </source>
</evidence>
<feature type="transmembrane region" description="Helical" evidence="5">
    <location>
        <begin position="173"/>
        <end position="189"/>
    </location>
</feature>
<evidence type="ECO:0000259" key="6">
    <source>
        <dbReference type="Pfam" id="PF04932"/>
    </source>
</evidence>
<dbReference type="PANTHER" id="PTHR37422:SF13">
    <property type="entry name" value="LIPOPOLYSACCHARIDE BIOSYNTHESIS PROTEIN PA4999-RELATED"/>
    <property type="match status" value="1"/>
</dbReference>
<dbReference type="InterPro" id="IPR051533">
    <property type="entry name" value="WaaL-like"/>
</dbReference>
<dbReference type="GO" id="GO:0016020">
    <property type="term" value="C:membrane"/>
    <property type="evidence" value="ECO:0007669"/>
    <property type="project" value="UniProtKB-SubCell"/>
</dbReference>
<keyword evidence="8" id="KW-1185">Reference proteome</keyword>
<feature type="transmembrane region" description="Helical" evidence="5">
    <location>
        <begin position="96"/>
        <end position="115"/>
    </location>
</feature>
<feature type="transmembrane region" description="Helical" evidence="5">
    <location>
        <begin position="427"/>
        <end position="445"/>
    </location>
</feature>
<feature type="transmembrane region" description="Helical" evidence="5">
    <location>
        <begin position="12"/>
        <end position="30"/>
    </location>
</feature>
<dbReference type="PANTHER" id="PTHR37422">
    <property type="entry name" value="TEICHURONIC ACID BIOSYNTHESIS PROTEIN TUAE"/>
    <property type="match status" value="1"/>
</dbReference>
<dbReference type="GO" id="GO:0016874">
    <property type="term" value="F:ligase activity"/>
    <property type="evidence" value="ECO:0007669"/>
    <property type="project" value="UniProtKB-KW"/>
</dbReference>
<feature type="domain" description="O-antigen ligase-related" evidence="6">
    <location>
        <begin position="203"/>
        <end position="321"/>
    </location>
</feature>
<evidence type="ECO:0000313" key="8">
    <source>
        <dbReference type="Proteomes" id="UP000537141"/>
    </source>
</evidence>
<protein>
    <submittedName>
        <fullName evidence="7">O-antigen ligase</fullName>
    </submittedName>
</protein>
<dbReference type="EMBL" id="JACHHU010000002">
    <property type="protein sequence ID" value="MBB6541929.1"/>
    <property type="molecule type" value="Genomic_DNA"/>
</dbReference>
<evidence type="ECO:0000256" key="4">
    <source>
        <dbReference type="ARBA" id="ARBA00023136"/>
    </source>
</evidence>
<sequence length="449" mass="49916">MNKRVSIQPKDKDSSVAFFFLFLYTAAIFIRPHEAFRVSQDWVVIKAFAIIALLFTLLSQRPLRVSSQHVMVFLLLPVIIVSAVMNGYGMKGISQSELFIVSSVIPLFLYSSLISSIKRHHIIMIVCIIAALLMVHNGHVQRNSFDGFGWTGTQYVGDGRITYLGFFKDPNDMGMFFVMNLPLIAYFFVRTKVIGKLLCISVFSALLYGIYLTDSRGTFLGAAALIAIYLLITKGGTKLILFGIAIGPVIATLIAARGGVSAADASASGRLDAWYHGIQMFLSNPVFGVGMGNFVEWHRRTAHNSFVMVSSELGFIGYCLWAGAIFLTVLAGYYIVKNKSRILENSNEVPGDKDSQTKIKSVKELEQELLLASALFFSMVGYLITAFFLSRSYTLLLFVFLGMNMASHYRIIKLVPVFKEQFNVKKIVHSIGVGWGLMVMVYITLKVAL</sequence>
<feature type="transmembrane region" description="Helical" evidence="5">
    <location>
        <begin position="239"/>
        <end position="260"/>
    </location>
</feature>
<dbReference type="AlphaFoldDB" id="A0A7X0NEE9"/>
<keyword evidence="3 5" id="KW-1133">Transmembrane helix</keyword>
<keyword evidence="7" id="KW-0436">Ligase</keyword>
<dbReference type="InterPro" id="IPR007016">
    <property type="entry name" value="O-antigen_ligase-rel_domated"/>
</dbReference>